<evidence type="ECO:0000256" key="1">
    <source>
        <dbReference type="SAM" id="MobiDB-lite"/>
    </source>
</evidence>
<evidence type="ECO:0000313" key="3">
    <source>
        <dbReference type="EMBL" id="CAF4089427.1"/>
    </source>
</evidence>
<dbReference type="AlphaFoldDB" id="A0A815RFJ0"/>
<feature type="compositionally biased region" description="Polar residues" evidence="1">
    <location>
        <begin position="8"/>
        <end position="28"/>
    </location>
</feature>
<dbReference type="EMBL" id="CAJNOT010005819">
    <property type="protein sequence ID" value="CAF1475838.1"/>
    <property type="molecule type" value="Genomic_DNA"/>
</dbReference>
<feature type="region of interest" description="Disordered" evidence="1">
    <location>
        <begin position="1"/>
        <end position="80"/>
    </location>
</feature>
<comment type="caution">
    <text evidence="2">The sequence shown here is derived from an EMBL/GenBank/DDBJ whole genome shotgun (WGS) entry which is preliminary data.</text>
</comment>
<feature type="compositionally biased region" description="Polar residues" evidence="1">
    <location>
        <begin position="57"/>
        <end position="71"/>
    </location>
</feature>
<feature type="compositionally biased region" description="Basic and acidic residues" evidence="1">
    <location>
        <begin position="44"/>
        <end position="56"/>
    </location>
</feature>
<dbReference type="EMBL" id="CAJOBD010007539">
    <property type="protein sequence ID" value="CAF4089427.1"/>
    <property type="molecule type" value="Genomic_DNA"/>
</dbReference>
<reference evidence="2" key="1">
    <citation type="submission" date="2021-02" db="EMBL/GenBank/DDBJ databases">
        <authorList>
            <person name="Nowell W R."/>
        </authorList>
    </citation>
    <scope>NUCLEOTIDE SEQUENCE</scope>
</reference>
<gene>
    <name evidence="3" type="ORF">JBS370_LOCUS31165</name>
    <name evidence="2" type="ORF">ZHD862_LOCUS36342</name>
</gene>
<accession>A0A815RFJ0</accession>
<proteinExistence type="predicted"/>
<evidence type="ECO:0000313" key="4">
    <source>
        <dbReference type="Proteomes" id="UP000663864"/>
    </source>
</evidence>
<protein>
    <submittedName>
        <fullName evidence="2">Uncharacterized protein</fullName>
    </submittedName>
</protein>
<dbReference type="Proteomes" id="UP000663864">
    <property type="component" value="Unassembled WGS sequence"/>
</dbReference>
<dbReference type="Proteomes" id="UP000663836">
    <property type="component" value="Unassembled WGS sequence"/>
</dbReference>
<evidence type="ECO:0000313" key="2">
    <source>
        <dbReference type="EMBL" id="CAF1475838.1"/>
    </source>
</evidence>
<sequence length="396" mass="46485">MYHKENDAQNSVQQSSTIVDEQSQNQTPHTEKQDKMLNDITSKFVKDSQIKNEDKTVSSSTENQTLATNLPQHRYNQKSRPSIQWNHFQHLHRGQYSSKQEMSTAYKQFKENEKSFKWNPDYQLNLTSDGKLQDPNSPAGQQAMKTGLFDEKNRLRRHRDIPYSIFQSKMFDMNITDRSKISSMHWNQSGTPHLHAENLRQYQYRNHAAVETVRRDADHILELQVVAPTLQKERLDDENFHMLRSLLNSKQNIQSRGIKMNRHIKKAANQGIARNDINLTMETFKQEEIQAKQAQNLADQCHEKNYFGAASVFRQVADQCNGLHSIHDQIMKLNDKETDSDAEKQRQINLLHSIQQYESQYGTLKFRGNNLTKYRQDILNNHFTYDNNNNHFYLIS</sequence>
<organism evidence="2 4">
    <name type="scientific">Rotaria sordida</name>
    <dbReference type="NCBI Taxonomy" id="392033"/>
    <lineage>
        <taxon>Eukaryota</taxon>
        <taxon>Metazoa</taxon>
        <taxon>Spiralia</taxon>
        <taxon>Gnathifera</taxon>
        <taxon>Rotifera</taxon>
        <taxon>Eurotatoria</taxon>
        <taxon>Bdelloidea</taxon>
        <taxon>Philodinida</taxon>
        <taxon>Philodinidae</taxon>
        <taxon>Rotaria</taxon>
    </lineage>
</organism>
<name>A0A815RFJ0_9BILA</name>